<dbReference type="CDD" id="cd17323">
    <property type="entry name" value="MFS_Tpo1_MDR_like"/>
    <property type="match status" value="1"/>
</dbReference>
<feature type="region of interest" description="Disordered" evidence="6">
    <location>
        <begin position="1"/>
        <end position="65"/>
    </location>
</feature>
<evidence type="ECO:0000256" key="3">
    <source>
        <dbReference type="ARBA" id="ARBA00022692"/>
    </source>
</evidence>
<keyword evidence="3 7" id="KW-0812">Transmembrane</keyword>
<comment type="caution">
    <text evidence="9">The sequence shown here is derived from an EMBL/GenBank/DDBJ whole genome shotgun (WGS) entry which is preliminary data.</text>
</comment>
<protein>
    <recommendedName>
        <fullName evidence="8">Major facilitator superfamily (MFS) profile domain-containing protein</fullName>
    </recommendedName>
</protein>
<dbReference type="PRINTS" id="PR01036">
    <property type="entry name" value="TCRTETB"/>
</dbReference>
<evidence type="ECO:0000313" key="9">
    <source>
        <dbReference type="EMBL" id="KAF4632081.1"/>
    </source>
</evidence>
<feature type="transmembrane region" description="Helical" evidence="7">
    <location>
        <begin position="417"/>
        <end position="436"/>
    </location>
</feature>
<feature type="transmembrane region" description="Helical" evidence="7">
    <location>
        <begin position="484"/>
        <end position="501"/>
    </location>
</feature>
<evidence type="ECO:0000256" key="7">
    <source>
        <dbReference type="SAM" id="Phobius"/>
    </source>
</evidence>
<feature type="transmembrane region" description="Helical" evidence="7">
    <location>
        <begin position="507"/>
        <end position="528"/>
    </location>
</feature>
<keyword evidence="4 7" id="KW-1133">Transmembrane helix</keyword>
<feature type="transmembrane region" description="Helical" evidence="7">
    <location>
        <begin position="83"/>
        <end position="102"/>
    </location>
</feature>
<keyword evidence="10" id="KW-1185">Reference proteome</keyword>
<evidence type="ECO:0000256" key="4">
    <source>
        <dbReference type="ARBA" id="ARBA00022989"/>
    </source>
</evidence>
<dbReference type="GO" id="GO:0022857">
    <property type="term" value="F:transmembrane transporter activity"/>
    <property type="evidence" value="ECO:0007669"/>
    <property type="project" value="InterPro"/>
</dbReference>
<dbReference type="GO" id="GO:0005886">
    <property type="term" value="C:plasma membrane"/>
    <property type="evidence" value="ECO:0007669"/>
    <property type="project" value="TreeGrafter"/>
</dbReference>
<feature type="transmembrane region" description="Helical" evidence="7">
    <location>
        <begin position="357"/>
        <end position="378"/>
    </location>
</feature>
<evidence type="ECO:0000259" key="8">
    <source>
        <dbReference type="PROSITE" id="PS50850"/>
    </source>
</evidence>
<feature type="compositionally biased region" description="Basic and acidic residues" evidence="6">
    <location>
        <begin position="540"/>
        <end position="557"/>
    </location>
</feature>
<accession>A0A8H4W3E2</accession>
<comment type="subcellular location">
    <subcellularLocation>
        <location evidence="1">Membrane</location>
        <topology evidence="1">Multi-pass membrane protein</topology>
    </subcellularLocation>
</comment>
<dbReference type="PROSITE" id="PS50850">
    <property type="entry name" value="MFS"/>
    <property type="match status" value="1"/>
</dbReference>
<evidence type="ECO:0000313" key="10">
    <source>
        <dbReference type="Proteomes" id="UP000566819"/>
    </source>
</evidence>
<keyword evidence="2" id="KW-0813">Transport</keyword>
<feature type="transmembrane region" description="Helical" evidence="7">
    <location>
        <begin position="149"/>
        <end position="167"/>
    </location>
</feature>
<dbReference type="Pfam" id="PF07690">
    <property type="entry name" value="MFS_1"/>
    <property type="match status" value="1"/>
</dbReference>
<sequence>MSSAGESQERKEALESTILPTQNDCGIQQLNYNGSLTSADKRPGKDDLNPTAFEPPSEQQQPAPSTVHTDVAYSIFTHNQKKFIILTASLAAFFSPLNSQIYLPALNEIAADLNVSASKINLTMTTYMILQGLAPTMIAGFSESAGRRPAYLICFTIYIAANIGLALQNNYAALLVLRMVQSAGSSGTVALSNGVVADIVTSAERGIYIGYASVGGILGPAIGPPIGGLLSKFLGWKWIFWFLTIFSASVFIPLLFFFPETCRKVVGDGSIPPPPLNDSLASYLERRKLAREGREVHYTGPPEGYKVSFPNPFSTLAIIADREAALLLFCNGFVVACLIAVTTGIPSQFAAIYHFNTLQLSLVFLPFSFGSLLSAFTTGKAIDWNYRRYAKALGYPLKKNRQLDLTNFPIERARMEVALPLFYLGAAAMIAYGWVLHYETNLAGPLILLFVMGWAFLAAYQSLNILLVDMHPGRGATVTAASNLFRCLLSAGASAVVVPMIEAMGRGWTYTFAAAVWLLFSPVLFLLIRWGPGWRKEKKAKADRLKAEKEEEKKEAMEAESSQVVYNENSIKQQE</sequence>
<dbReference type="PANTHER" id="PTHR23502:SF51">
    <property type="entry name" value="QUINIDINE RESISTANCE PROTEIN 1-RELATED"/>
    <property type="match status" value="1"/>
</dbReference>
<feature type="transmembrane region" description="Helical" evidence="7">
    <location>
        <begin position="238"/>
        <end position="258"/>
    </location>
</feature>
<dbReference type="Proteomes" id="UP000566819">
    <property type="component" value="Unassembled WGS sequence"/>
</dbReference>
<gene>
    <name evidence="9" type="ORF">G7Y89_g6043</name>
</gene>
<feature type="region of interest" description="Disordered" evidence="6">
    <location>
        <begin position="535"/>
        <end position="575"/>
    </location>
</feature>
<feature type="compositionally biased region" description="Low complexity" evidence="6">
    <location>
        <begin position="54"/>
        <end position="65"/>
    </location>
</feature>
<feature type="transmembrane region" description="Helical" evidence="7">
    <location>
        <begin position="122"/>
        <end position="142"/>
    </location>
</feature>
<feature type="compositionally biased region" description="Polar residues" evidence="6">
    <location>
        <begin position="561"/>
        <end position="575"/>
    </location>
</feature>
<feature type="domain" description="Major facilitator superfamily (MFS) profile" evidence="8">
    <location>
        <begin position="84"/>
        <end position="532"/>
    </location>
</feature>
<feature type="compositionally biased region" description="Basic and acidic residues" evidence="6">
    <location>
        <begin position="39"/>
        <end position="48"/>
    </location>
</feature>
<dbReference type="EMBL" id="JAAMPI010000380">
    <property type="protein sequence ID" value="KAF4632081.1"/>
    <property type="molecule type" value="Genomic_DNA"/>
</dbReference>
<dbReference type="OrthoDB" id="2441642at2759"/>
<dbReference type="InterPro" id="IPR020846">
    <property type="entry name" value="MFS_dom"/>
</dbReference>
<organism evidence="9 10">
    <name type="scientific">Cudoniella acicularis</name>
    <dbReference type="NCBI Taxonomy" id="354080"/>
    <lineage>
        <taxon>Eukaryota</taxon>
        <taxon>Fungi</taxon>
        <taxon>Dikarya</taxon>
        <taxon>Ascomycota</taxon>
        <taxon>Pezizomycotina</taxon>
        <taxon>Leotiomycetes</taxon>
        <taxon>Helotiales</taxon>
        <taxon>Tricladiaceae</taxon>
        <taxon>Cudoniella</taxon>
    </lineage>
</organism>
<name>A0A8H4W3E2_9HELO</name>
<dbReference type="InterPro" id="IPR036259">
    <property type="entry name" value="MFS_trans_sf"/>
</dbReference>
<dbReference type="AlphaFoldDB" id="A0A8H4W3E2"/>
<keyword evidence="5 7" id="KW-0472">Membrane</keyword>
<evidence type="ECO:0000256" key="5">
    <source>
        <dbReference type="ARBA" id="ARBA00023136"/>
    </source>
</evidence>
<dbReference type="PANTHER" id="PTHR23502">
    <property type="entry name" value="MAJOR FACILITATOR SUPERFAMILY"/>
    <property type="match status" value="1"/>
</dbReference>
<dbReference type="Gene3D" id="1.20.1250.20">
    <property type="entry name" value="MFS general substrate transporter like domains"/>
    <property type="match status" value="1"/>
</dbReference>
<evidence type="ECO:0000256" key="6">
    <source>
        <dbReference type="SAM" id="MobiDB-lite"/>
    </source>
</evidence>
<dbReference type="InterPro" id="IPR011701">
    <property type="entry name" value="MFS"/>
</dbReference>
<dbReference type="Gene3D" id="1.20.1720.10">
    <property type="entry name" value="Multidrug resistance protein D"/>
    <property type="match status" value="1"/>
</dbReference>
<feature type="transmembrane region" description="Helical" evidence="7">
    <location>
        <begin position="442"/>
        <end position="463"/>
    </location>
</feature>
<dbReference type="SUPFAM" id="SSF103473">
    <property type="entry name" value="MFS general substrate transporter"/>
    <property type="match status" value="1"/>
</dbReference>
<proteinExistence type="predicted"/>
<feature type="compositionally biased region" description="Polar residues" evidence="6">
    <location>
        <begin position="18"/>
        <end position="38"/>
    </location>
</feature>
<evidence type="ECO:0000256" key="1">
    <source>
        <dbReference type="ARBA" id="ARBA00004141"/>
    </source>
</evidence>
<feature type="transmembrane region" description="Helical" evidence="7">
    <location>
        <begin position="324"/>
        <end position="345"/>
    </location>
</feature>
<dbReference type="FunFam" id="1.20.1720.10:FF:000009">
    <property type="entry name" value="MFS multidrug transporter"/>
    <property type="match status" value="1"/>
</dbReference>
<evidence type="ECO:0000256" key="2">
    <source>
        <dbReference type="ARBA" id="ARBA00022448"/>
    </source>
</evidence>
<reference evidence="9 10" key="1">
    <citation type="submission" date="2020-03" db="EMBL/GenBank/DDBJ databases">
        <title>Draft Genome Sequence of Cudoniella acicularis.</title>
        <authorList>
            <person name="Buettner E."/>
            <person name="Kellner H."/>
        </authorList>
    </citation>
    <scope>NUCLEOTIDE SEQUENCE [LARGE SCALE GENOMIC DNA]</scope>
    <source>
        <strain evidence="9 10">DSM 108380</strain>
    </source>
</reference>